<protein>
    <submittedName>
        <fullName evidence="3">Uncharacterized protein</fullName>
    </submittedName>
</protein>
<name>A0A0Q9YRK6_9GAMM</name>
<evidence type="ECO:0000256" key="2">
    <source>
        <dbReference type="SAM" id="MobiDB-lite"/>
    </source>
</evidence>
<proteinExistence type="predicted"/>
<dbReference type="EMBL" id="LKHV01000001">
    <property type="protein sequence ID" value="KRG20074.1"/>
    <property type="molecule type" value="Genomic_DNA"/>
</dbReference>
<dbReference type="Proteomes" id="UP000051494">
    <property type="component" value="Unassembled WGS sequence"/>
</dbReference>
<evidence type="ECO:0000313" key="5">
    <source>
        <dbReference type="Proteomes" id="UP000051494"/>
    </source>
</evidence>
<dbReference type="EMBL" id="LKHV02000001">
    <property type="protein sequence ID" value="MCS5708349.1"/>
    <property type="molecule type" value="Genomic_DNA"/>
</dbReference>
<feature type="compositionally biased region" description="Low complexity" evidence="2">
    <location>
        <begin position="419"/>
        <end position="433"/>
    </location>
</feature>
<organism evidence="3">
    <name type="scientific">Candidatus Berkiella cookevillensis</name>
    <dbReference type="NCBI Taxonomy" id="437022"/>
    <lineage>
        <taxon>Bacteria</taxon>
        <taxon>Pseudomonadati</taxon>
        <taxon>Pseudomonadota</taxon>
        <taxon>Gammaproteobacteria</taxon>
        <taxon>Candidatus Berkiellales</taxon>
        <taxon>Candidatus Berkiellaceae</taxon>
        <taxon>Candidatus Berkiella</taxon>
    </lineage>
</organism>
<feature type="region of interest" description="Disordered" evidence="2">
    <location>
        <begin position="201"/>
        <end position="264"/>
    </location>
</feature>
<evidence type="ECO:0000313" key="4">
    <source>
        <dbReference type="EMBL" id="MCS5708349.1"/>
    </source>
</evidence>
<feature type="compositionally biased region" description="Basic and acidic residues" evidence="2">
    <location>
        <begin position="241"/>
        <end position="262"/>
    </location>
</feature>
<keyword evidence="5" id="KW-1185">Reference proteome</keyword>
<reference evidence="4" key="2">
    <citation type="journal article" date="2016" name="Genome Announc.">
        <title>Draft Genome Sequences of Two Novel Amoeba-Resistant Intranuclear Bacteria, 'Candidatus Berkiella cookevillensis' and 'Candidatus Berkiella aquae'.</title>
        <authorList>
            <person name="Mehari Y.T."/>
            <person name="Arivett B.A."/>
            <person name="Farone A.L."/>
            <person name="Gunderson J.H."/>
            <person name="Farone M.B."/>
        </authorList>
    </citation>
    <scope>NUCLEOTIDE SEQUENCE</scope>
    <source>
        <strain evidence="4">CC99</strain>
    </source>
</reference>
<feature type="compositionally biased region" description="Basic and acidic residues" evidence="2">
    <location>
        <begin position="406"/>
        <end position="418"/>
    </location>
</feature>
<gene>
    <name evidence="3" type="ORF">CC99x_00295</name>
    <name evidence="4" type="ORF">CC99x_005460</name>
</gene>
<sequence>MKLGIEEQMKILEQDLQAKQKLLELLKEKNDPRAAGIEHAVTELAAKLNALRTGTPIPEETAFKLKASEQLTGSIIEDRVRRITDTLNASALMKDEQKSEKFNNFLEEITESDKLRLESFNNGVESYGSKTFVKSDGRTYQVFSEYLHAVDALRVGDVSKLNDLLKYPEAGALLQHLESNLNFISELSKIYQEEYSDSLDNIDSRDSDMGEELNLDDIPDLSGFGESNPQSKTPPLLDEEERQRQERAEQAQREVEQTREKALTSMGIDPTRETASPAETLEGKALTAKARDLLEENKKIDEKKDIDEKQRTKEKHELLKKMKGVAKPILAAKKKFAAQDGDKKQTLGEILADETKLPTKGDIEDSIEALLNNLIAGFVALQKYYSESNKSEAEEKPLQSTTDTITRSDPDKSDKKATEPTVSSVDTVVTPPEQAQEHPPGEEPKPKPKIVAELGPVAQGGVISPKTQEFLEKAKDSATAIQGMTDVMDISNNLDELRSIQLQMQQDPSFVQSSVHQPPSEGTGIDLGLGLKLEGVKKVVAGTEELFTVKPQQIPTDEQEDLFTMEQGSPTPKEEDVVDAALSVTAHPKNREDDKVELTASQTAALKARSKLLDEKHLDFKDPMQMLKDDEYEVYKKQYGDDFFKKLAATIVERSDAVKDPSALNPKHKIQHRHAQRTLDIGNAVKFAEWGARRELMEAKNDTAVFKQHQDAKAAYEKINDEYRGAEQAVAKSTDQIEVIKAQQKDLDPASENHDTKKADLEAALDKATKELAENQKALDKIKPEFEAKENAYKRSDYTQALARVEVAEKIRHTFESLHALSKYRSRYTEDNYNQRMNELRQLMQRHDLSDDNKKLVQQAVQHAQENYNFHKTKMYKPPGWRSSRFDSTKDNFSLSDKKYKKDLKIEHYTEPNGSKTVQVTFSFNRENMSGESRSRFNPAGHNYAYGQMKRQVSHMLDIAIGEYNKGSPENPIHIRYGKSKSGKQLAQPDIALGIMMELKKRAVEENREFTVISPVDGKRVQITADRELNSQEMAIMRHYATEKASMHKGKGNFKESTYGGTGILRHAGLTDSNAFKESKDSTRNENRAMAIDTALQAYVDKEIGHREAKLDKVFGKEAGKLEGKSYSEEKKKTASARAG</sequence>
<reference evidence="4" key="3">
    <citation type="submission" date="2021-06" db="EMBL/GenBank/DDBJ databases">
        <title>Genomic Description and Analysis of Intracellular Bacteria, Candidatus Berkiella cookevillensis and Candidatus Berkiella aquae.</title>
        <authorList>
            <person name="Kidane D.T."/>
            <person name="Mehari Y.T."/>
            <person name="Rice F.C."/>
            <person name="Arivett B.A."/>
            <person name="Farone A.L."/>
            <person name="Berk S.G."/>
            <person name="Farone M.B."/>
        </authorList>
    </citation>
    <scope>NUCLEOTIDE SEQUENCE</scope>
    <source>
        <strain evidence="4">CC99</strain>
    </source>
</reference>
<feature type="coiled-coil region" evidence="1">
    <location>
        <begin position="709"/>
        <end position="778"/>
    </location>
</feature>
<feature type="compositionally biased region" description="Basic and acidic residues" evidence="2">
    <location>
        <begin position="435"/>
        <end position="446"/>
    </location>
</feature>
<keyword evidence="1" id="KW-0175">Coiled coil</keyword>
<dbReference type="RefSeq" id="WP_057622905.1">
    <property type="nucleotide sequence ID" value="NZ_LKHV02000001.1"/>
</dbReference>
<feature type="coiled-coil region" evidence="1">
    <location>
        <begin position="2"/>
        <end position="29"/>
    </location>
</feature>
<evidence type="ECO:0000256" key="1">
    <source>
        <dbReference type="SAM" id="Coils"/>
    </source>
</evidence>
<dbReference type="AlphaFoldDB" id="A0A0Q9YRK6"/>
<feature type="compositionally biased region" description="Acidic residues" evidence="2">
    <location>
        <begin position="209"/>
        <end position="219"/>
    </location>
</feature>
<comment type="caution">
    <text evidence="3">The sequence shown here is derived from an EMBL/GenBank/DDBJ whole genome shotgun (WGS) entry which is preliminary data.</text>
</comment>
<evidence type="ECO:0000313" key="3">
    <source>
        <dbReference type="EMBL" id="KRG20074.1"/>
    </source>
</evidence>
<feature type="region of interest" description="Disordered" evidence="2">
    <location>
        <begin position="389"/>
        <end position="450"/>
    </location>
</feature>
<reference evidence="3" key="1">
    <citation type="submission" date="2015-09" db="EMBL/GenBank/DDBJ databases">
        <title>Draft Genome Sequences of Two Novel Amoeba-resistant Intranuclear Bacteria, Candidatus Berkiella cookevillensis and Candidatus Berkiella aquae.</title>
        <authorList>
            <person name="Mehari Y.T."/>
            <person name="Arivett B.A."/>
            <person name="Farone A.L."/>
            <person name="Gunderson J.H."/>
            <person name="Farone M.B."/>
        </authorList>
    </citation>
    <scope>NUCLEOTIDE SEQUENCE [LARGE SCALE GENOMIC DNA]</scope>
    <source>
        <strain evidence="3">CC99</strain>
    </source>
</reference>
<dbReference type="STRING" id="437022.CC99x_00295"/>
<accession>A0A0Q9YRK6</accession>